<protein>
    <submittedName>
        <fullName evidence="1">Uncharacterized protein</fullName>
    </submittedName>
</protein>
<comment type="caution">
    <text evidence="1">The sequence shown here is derived from an EMBL/GenBank/DDBJ whole genome shotgun (WGS) entry which is preliminary data.</text>
</comment>
<dbReference type="Proteomes" id="UP001062846">
    <property type="component" value="Chromosome 10"/>
</dbReference>
<gene>
    <name evidence="1" type="ORF">RHMOL_Rhmol10G0275400</name>
</gene>
<reference evidence="1" key="1">
    <citation type="submission" date="2022-02" db="EMBL/GenBank/DDBJ databases">
        <title>Plant Genome Project.</title>
        <authorList>
            <person name="Zhang R.-G."/>
        </authorList>
    </citation>
    <scope>NUCLEOTIDE SEQUENCE</scope>
    <source>
        <strain evidence="1">AT1</strain>
    </source>
</reference>
<keyword evidence="2" id="KW-1185">Reference proteome</keyword>
<accession>A0ACC0M6U5</accession>
<evidence type="ECO:0000313" key="1">
    <source>
        <dbReference type="EMBL" id="KAI8536680.1"/>
    </source>
</evidence>
<dbReference type="EMBL" id="CM046397">
    <property type="protein sequence ID" value="KAI8536680.1"/>
    <property type="molecule type" value="Genomic_DNA"/>
</dbReference>
<evidence type="ECO:0000313" key="2">
    <source>
        <dbReference type="Proteomes" id="UP001062846"/>
    </source>
</evidence>
<name>A0ACC0M6U5_RHOML</name>
<sequence>MGEVALLSYTSCARFGSEWRERSDCGPENEVRIPKSIVAFQNWSKRLSRVYWFSSLDYWVPLQHRHRVPQAGRSSIGPHKIMHRRRGLGHHQVGHPLLATHHCGGSGGYLGDDLAAVIPAQLCVVGIADREEGAGILVAGEDVIINVLMRMRWRKERRLAEERRIEAKVSRHERRGRREGLSVKSVKRREREERQFVAMKPDVIDGGTAAVKLKADRKSDVQHPRKWEAVMSMEEGGGLAQLGTVIRSKVNGQLF</sequence>
<proteinExistence type="predicted"/>
<organism evidence="1 2">
    <name type="scientific">Rhododendron molle</name>
    <name type="common">Chinese azalea</name>
    <name type="synonym">Azalea mollis</name>
    <dbReference type="NCBI Taxonomy" id="49168"/>
    <lineage>
        <taxon>Eukaryota</taxon>
        <taxon>Viridiplantae</taxon>
        <taxon>Streptophyta</taxon>
        <taxon>Embryophyta</taxon>
        <taxon>Tracheophyta</taxon>
        <taxon>Spermatophyta</taxon>
        <taxon>Magnoliopsida</taxon>
        <taxon>eudicotyledons</taxon>
        <taxon>Gunneridae</taxon>
        <taxon>Pentapetalae</taxon>
        <taxon>asterids</taxon>
        <taxon>Ericales</taxon>
        <taxon>Ericaceae</taxon>
        <taxon>Ericoideae</taxon>
        <taxon>Rhodoreae</taxon>
        <taxon>Rhododendron</taxon>
    </lineage>
</organism>